<dbReference type="Proteomes" id="UP001589667">
    <property type="component" value="Unassembled WGS sequence"/>
</dbReference>
<accession>A0ABV5SPE4</accession>
<evidence type="ECO:0000313" key="1">
    <source>
        <dbReference type="EMBL" id="MFB9642188.1"/>
    </source>
</evidence>
<dbReference type="PANTHER" id="PTHR42830:SF2">
    <property type="entry name" value="OSMC_OHR FAMILY PROTEIN"/>
    <property type="match status" value="1"/>
</dbReference>
<dbReference type="Gene3D" id="3.30.300.20">
    <property type="match status" value="1"/>
</dbReference>
<proteinExistence type="predicted"/>
<sequence>MTREHHYELALNWTGDLGRGTADARAYSRDHVIAHPRAGTIDGSSDPSFRGDPARWNPEQLFVAALSQCHMLWFLHLATTAGLVVTGYEDAPLGTMLESSDGSGRFSEVVLRPTVTISAGDPAVVDELHERVAEYCFIARSVNFAVRHEAALVVGERAVDEHAVAGS</sequence>
<name>A0ABV5SPE4_9MICO</name>
<comment type="caution">
    <text evidence="1">The sequence shown here is derived from an EMBL/GenBank/DDBJ whole genome shotgun (WGS) entry which is preliminary data.</text>
</comment>
<dbReference type="InterPro" id="IPR015946">
    <property type="entry name" value="KH_dom-like_a/b"/>
</dbReference>
<dbReference type="Pfam" id="PF02566">
    <property type="entry name" value="OsmC"/>
    <property type="match status" value="1"/>
</dbReference>
<dbReference type="SUPFAM" id="SSF82784">
    <property type="entry name" value="OsmC-like"/>
    <property type="match status" value="1"/>
</dbReference>
<protein>
    <submittedName>
        <fullName evidence="1">OsmC family protein</fullName>
    </submittedName>
</protein>
<reference evidence="1 2" key="1">
    <citation type="submission" date="2024-09" db="EMBL/GenBank/DDBJ databases">
        <authorList>
            <person name="Sun Q."/>
            <person name="Mori K."/>
        </authorList>
    </citation>
    <scope>NUCLEOTIDE SEQUENCE [LARGE SCALE GENOMIC DNA]</scope>
    <source>
        <strain evidence="1 2">JCM 14321</strain>
    </source>
</reference>
<dbReference type="InterPro" id="IPR003718">
    <property type="entry name" value="OsmC/Ohr_fam"/>
</dbReference>
<evidence type="ECO:0000313" key="2">
    <source>
        <dbReference type="Proteomes" id="UP001589667"/>
    </source>
</evidence>
<gene>
    <name evidence="1" type="ORF">ACFFQV_07790</name>
</gene>
<dbReference type="RefSeq" id="WP_157423944.1">
    <property type="nucleotide sequence ID" value="NZ_BAAANI010000001.1"/>
</dbReference>
<dbReference type="PANTHER" id="PTHR42830">
    <property type="entry name" value="OSMOTICALLY INDUCIBLE FAMILY PROTEIN"/>
    <property type="match status" value="1"/>
</dbReference>
<dbReference type="InterPro" id="IPR036102">
    <property type="entry name" value="OsmC/Ohrsf"/>
</dbReference>
<keyword evidence="2" id="KW-1185">Reference proteome</keyword>
<dbReference type="EMBL" id="JBHMBL010000001">
    <property type="protein sequence ID" value="MFB9642188.1"/>
    <property type="molecule type" value="Genomic_DNA"/>
</dbReference>
<dbReference type="InterPro" id="IPR052707">
    <property type="entry name" value="OsmC_Ohr_Peroxiredoxin"/>
</dbReference>
<organism evidence="1 2">
    <name type="scientific">Agromyces lapidis</name>
    <dbReference type="NCBI Taxonomy" id="279574"/>
    <lineage>
        <taxon>Bacteria</taxon>
        <taxon>Bacillati</taxon>
        <taxon>Actinomycetota</taxon>
        <taxon>Actinomycetes</taxon>
        <taxon>Micrococcales</taxon>
        <taxon>Microbacteriaceae</taxon>
        <taxon>Agromyces</taxon>
    </lineage>
</organism>